<feature type="transmembrane region" description="Helical" evidence="1">
    <location>
        <begin position="6"/>
        <end position="24"/>
    </location>
</feature>
<dbReference type="AlphaFoldDB" id="A0A844ZI70"/>
<gene>
    <name evidence="2" type="ORF">GRI38_11435</name>
</gene>
<evidence type="ECO:0008006" key="4">
    <source>
        <dbReference type="Google" id="ProtNLM"/>
    </source>
</evidence>
<sequence length="57" mass="6170">MDLRLIVTIIVAIAALAFVVRGALSIKAGHRERAGKYMMLGASLLMLMTVILLLSQD</sequence>
<accession>A0A844ZI70</accession>
<proteinExistence type="predicted"/>
<feature type="transmembrane region" description="Helical" evidence="1">
    <location>
        <begin position="36"/>
        <end position="55"/>
    </location>
</feature>
<evidence type="ECO:0000313" key="2">
    <source>
        <dbReference type="EMBL" id="MXO86637.1"/>
    </source>
</evidence>
<name>A0A844ZI70_9SPHN</name>
<evidence type="ECO:0000256" key="1">
    <source>
        <dbReference type="SAM" id="Phobius"/>
    </source>
</evidence>
<comment type="caution">
    <text evidence="2">The sequence shown here is derived from an EMBL/GenBank/DDBJ whole genome shotgun (WGS) entry which is preliminary data.</text>
</comment>
<keyword evidence="3" id="KW-1185">Reference proteome</keyword>
<organism evidence="2 3">
    <name type="scientific">Parapontixanthobacter aurantiacus</name>
    <dbReference type="NCBI Taxonomy" id="1463599"/>
    <lineage>
        <taxon>Bacteria</taxon>
        <taxon>Pseudomonadati</taxon>
        <taxon>Pseudomonadota</taxon>
        <taxon>Alphaproteobacteria</taxon>
        <taxon>Sphingomonadales</taxon>
        <taxon>Erythrobacteraceae</taxon>
        <taxon>Parapontixanthobacter</taxon>
    </lineage>
</organism>
<keyword evidence="1" id="KW-1133">Transmembrane helix</keyword>
<keyword evidence="1" id="KW-0812">Transmembrane</keyword>
<keyword evidence="1" id="KW-0472">Membrane</keyword>
<protein>
    <recommendedName>
        <fullName evidence="4">PEP-CTERM protein-sorting domain-containing protein</fullName>
    </recommendedName>
</protein>
<dbReference type="RefSeq" id="WP_160683950.1">
    <property type="nucleotide sequence ID" value="NZ_WTYW01000003.1"/>
</dbReference>
<reference evidence="2 3" key="1">
    <citation type="submission" date="2019-12" db="EMBL/GenBank/DDBJ databases">
        <title>Genomic-based taxomic classification of the family Erythrobacteraceae.</title>
        <authorList>
            <person name="Xu L."/>
        </authorList>
    </citation>
    <scope>NUCLEOTIDE SEQUENCE [LARGE SCALE GENOMIC DNA]</scope>
    <source>
        <strain evidence="2 3">MCCC 1A09962</strain>
    </source>
</reference>
<dbReference type="EMBL" id="WTYW01000003">
    <property type="protein sequence ID" value="MXO86637.1"/>
    <property type="molecule type" value="Genomic_DNA"/>
</dbReference>
<evidence type="ECO:0000313" key="3">
    <source>
        <dbReference type="Proteomes" id="UP000433104"/>
    </source>
</evidence>
<dbReference type="Proteomes" id="UP000433104">
    <property type="component" value="Unassembled WGS sequence"/>
</dbReference>